<sequence>MRFLFAVLMRISFCILLFLIFCGDFHCFPSRAYIAGEMCNMMRKNSVCGCCVGLISNFDPRGQIGEPPKIRTSMWFSKPLAPSENKCNGLRNAGCYSPSENYRIERWSWASAVVSEVKEFYAEDKCVMDTVNSRNDDLLNYLLREREIVEADQLKVRNGEVPGPVNRNDYIPVIIPSNAAVKRGHTHGMCEIRFSTVRQWSFCWPSCEGTLSLAERLRLWWFRLYLVCDVRNQLVSLQRGRTTVFCLLLELLLLGLVLKRCGVDRKTHLSALTPPPGGQRDSFAVPGVVRTATRRATQARTKGNPC</sequence>
<feature type="chain" id="PRO_5003410244" evidence="1">
    <location>
        <begin position="28"/>
        <end position="306"/>
    </location>
</feature>
<gene>
    <name evidence="2" type="ORF">TCIL3000_11_11600</name>
</gene>
<reference evidence="2" key="1">
    <citation type="journal article" date="2012" name="Proc. Natl. Acad. Sci. U.S.A.">
        <title>Antigenic diversity is generated by distinct evolutionary mechanisms in African trypanosome species.</title>
        <authorList>
            <person name="Jackson A.P."/>
            <person name="Berry A."/>
            <person name="Aslett M."/>
            <person name="Allison H.C."/>
            <person name="Burton P."/>
            <person name="Vavrova-Anderson J."/>
            <person name="Brown R."/>
            <person name="Browne H."/>
            <person name="Corton N."/>
            <person name="Hauser H."/>
            <person name="Gamble J."/>
            <person name="Gilderthorp R."/>
            <person name="Marcello L."/>
            <person name="McQuillan J."/>
            <person name="Otto T.D."/>
            <person name="Quail M.A."/>
            <person name="Sanders M.J."/>
            <person name="van Tonder A."/>
            <person name="Ginger M.L."/>
            <person name="Field M.C."/>
            <person name="Barry J.D."/>
            <person name="Hertz-Fowler C."/>
            <person name="Berriman M."/>
        </authorList>
    </citation>
    <scope>NUCLEOTIDE SEQUENCE</scope>
    <source>
        <strain evidence="2">IL3000</strain>
    </source>
</reference>
<protein>
    <submittedName>
        <fullName evidence="2">Uncharacterized protein TCIL3000_11_11600</fullName>
    </submittedName>
</protein>
<keyword evidence="1" id="KW-0732">Signal</keyword>
<organism evidence="2">
    <name type="scientific">Trypanosoma congolense (strain IL3000)</name>
    <dbReference type="NCBI Taxonomy" id="1068625"/>
    <lineage>
        <taxon>Eukaryota</taxon>
        <taxon>Discoba</taxon>
        <taxon>Euglenozoa</taxon>
        <taxon>Kinetoplastea</taxon>
        <taxon>Metakinetoplastina</taxon>
        <taxon>Trypanosomatida</taxon>
        <taxon>Trypanosomatidae</taxon>
        <taxon>Trypanosoma</taxon>
        <taxon>Nannomonas</taxon>
    </lineage>
</organism>
<feature type="signal peptide" evidence="1">
    <location>
        <begin position="1"/>
        <end position="27"/>
    </location>
</feature>
<evidence type="ECO:0000313" key="2">
    <source>
        <dbReference type="EMBL" id="CCC95669.1"/>
    </source>
</evidence>
<dbReference type="VEuPathDB" id="TriTrypDB:TcIL3000.11.11600"/>
<dbReference type="AlphaFoldDB" id="G0V1Z7"/>
<accession>G0V1Z7</accession>
<evidence type="ECO:0000256" key="1">
    <source>
        <dbReference type="SAM" id="SignalP"/>
    </source>
</evidence>
<proteinExistence type="predicted"/>
<dbReference type="EMBL" id="HE575324">
    <property type="protein sequence ID" value="CCC95669.1"/>
    <property type="molecule type" value="Genomic_DNA"/>
</dbReference>
<name>G0V1Z7_TRYCI</name>